<keyword evidence="1" id="KW-0597">Phosphoprotein</keyword>
<name>A0AAW9DUV6_ACIAO</name>
<dbReference type="EMBL" id="JAWXYB010000018">
    <property type="protein sequence ID" value="MDX5932889.1"/>
    <property type="molecule type" value="Genomic_DNA"/>
</dbReference>
<feature type="domain" description="Response regulatory" evidence="2">
    <location>
        <begin position="9"/>
        <end position="119"/>
    </location>
</feature>
<reference evidence="3 4" key="1">
    <citation type="submission" date="2023-11" db="EMBL/GenBank/DDBJ databases">
        <title>MicrobeMod: A computational toolkit for identifying prokaryotic methylation and restriction-modification with nanopore sequencing.</title>
        <authorList>
            <person name="Crits-Christoph A."/>
            <person name="Kang S.C."/>
            <person name="Lee H."/>
            <person name="Ostrov N."/>
        </authorList>
    </citation>
    <scope>NUCLEOTIDE SEQUENCE [LARGE SCALE GENOMIC DNA]</scope>
    <source>
        <strain evidence="3 4">DSMZ 700</strain>
    </source>
</reference>
<comment type="caution">
    <text evidence="3">The sequence shown here is derived from an EMBL/GenBank/DDBJ whole genome shotgun (WGS) entry which is preliminary data.</text>
</comment>
<dbReference type="Proteomes" id="UP001279553">
    <property type="component" value="Unassembled WGS sequence"/>
</dbReference>
<keyword evidence="4" id="KW-1185">Reference proteome</keyword>
<evidence type="ECO:0000313" key="4">
    <source>
        <dbReference type="Proteomes" id="UP001279553"/>
    </source>
</evidence>
<dbReference type="AlphaFoldDB" id="A0AAW9DUV6"/>
<evidence type="ECO:0000259" key="2">
    <source>
        <dbReference type="PROSITE" id="PS50110"/>
    </source>
</evidence>
<evidence type="ECO:0000256" key="1">
    <source>
        <dbReference type="PROSITE-ProRule" id="PRU00169"/>
    </source>
</evidence>
<dbReference type="InterPro" id="IPR011006">
    <property type="entry name" value="CheY-like_superfamily"/>
</dbReference>
<organism evidence="3 4">
    <name type="scientific">Acidiphilium acidophilum</name>
    <name type="common">Thiobacillus acidophilus</name>
    <dbReference type="NCBI Taxonomy" id="76588"/>
    <lineage>
        <taxon>Bacteria</taxon>
        <taxon>Pseudomonadati</taxon>
        <taxon>Pseudomonadota</taxon>
        <taxon>Alphaproteobacteria</taxon>
        <taxon>Acetobacterales</taxon>
        <taxon>Acidocellaceae</taxon>
        <taxon>Acidiphilium</taxon>
    </lineage>
</organism>
<protein>
    <submittedName>
        <fullName evidence="3">Response regulator</fullName>
    </submittedName>
</protein>
<feature type="modified residue" description="4-aspartylphosphate" evidence="1">
    <location>
        <position position="59"/>
    </location>
</feature>
<proteinExistence type="predicted"/>
<dbReference type="GO" id="GO:0000160">
    <property type="term" value="P:phosphorelay signal transduction system"/>
    <property type="evidence" value="ECO:0007669"/>
    <property type="project" value="InterPro"/>
</dbReference>
<gene>
    <name evidence="3" type="ORF">SIL87_19225</name>
</gene>
<accession>A0AAW9DUV6</accession>
<dbReference type="SUPFAM" id="SSF52172">
    <property type="entry name" value="CheY-like"/>
    <property type="match status" value="1"/>
</dbReference>
<dbReference type="SMART" id="SM00448">
    <property type="entry name" value="REC"/>
    <property type="match status" value="1"/>
</dbReference>
<dbReference type="Gene3D" id="3.40.50.2300">
    <property type="match status" value="1"/>
</dbReference>
<dbReference type="PROSITE" id="PS50110">
    <property type="entry name" value="RESPONSE_REGULATORY"/>
    <property type="match status" value="1"/>
</dbReference>
<sequence>MTPRLTGKRIMIVDDEPMIALLLETALADEDCEIVGPFPSVAAAHAAATTEPLDFALLDVNVADGKVYPIAEALDARGIRFLLLSGYGDGDCPDNRSHWQTAAKPFAIDPLIERICTALGTT</sequence>
<dbReference type="RefSeq" id="WP_319615741.1">
    <property type="nucleotide sequence ID" value="NZ_JAWXYB010000018.1"/>
</dbReference>
<evidence type="ECO:0000313" key="3">
    <source>
        <dbReference type="EMBL" id="MDX5932889.1"/>
    </source>
</evidence>
<dbReference type="InterPro" id="IPR001789">
    <property type="entry name" value="Sig_transdc_resp-reg_receiver"/>
</dbReference>